<dbReference type="SUPFAM" id="SSF82282">
    <property type="entry name" value="Homocysteine S-methyltransferase"/>
    <property type="match status" value="1"/>
</dbReference>
<dbReference type="PANTHER" id="PTHR11103">
    <property type="entry name" value="SLR1189 PROTEIN"/>
    <property type="match status" value="1"/>
</dbReference>
<evidence type="ECO:0000313" key="7">
    <source>
        <dbReference type="Proteomes" id="UP000466864"/>
    </source>
</evidence>
<dbReference type="Gene3D" id="3.20.20.330">
    <property type="entry name" value="Homocysteine-binding-like domain"/>
    <property type="match status" value="1"/>
</dbReference>
<name>A0A7X2PA94_9FIRM</name>
<keyword evidence="2 4" id="KW-0808">Transferase</keyword>
<dbReference type="GO" id="GO:0032259">
    <property type="term" value="P:methylation"/>
    <property type="evidence" value="ECO:0007669"/>
    <property type="project" value="UniProtKB-KW"/>
</dbReference>
<sequence length="289" mass="31359">MNRQGFRTMTENRILLLDGATGTEMLKRGMPRNICAEAWILDHGELLEDLQKAYVQAGSQVVYAPTFSANRISLKKHGLERDVKRLNTGLVELTRKAVGQDALVAGDMTTPGEPLDPLGDLEEEELFEAYCEQAEALYQAGADLIVAETLMALREAELALRAVRSVCGLPFMATMTVQEDGRAWFGGTAEELVKKMTEQGADAAGINCSSGPRQLEPVVRAMAAGAEIPVIVKPNAGLPVMVDGNAVYDMKPEDFVREMKKLAQDGVSILGGCCGTTPEFIRMLRANLL</sequence>
<keyword evidence="3 4" id="KW-0479">Metal-binding</keyword>
<reference evidence="6 7" key="1">
    <citation type="submission" date="2019-08" db="EMBL/GenBank/DDBJ databases">
        <title>In-depth cultivation of the pig gut microbiome towards novel bacterial diversity and tailored functional studies.</title>
        <authorList>
            <person name="Wylensek D."/>
            <person name="Hitch T.C.A."/>
            <person name="Clavel T."/>
        </authorList>
    </citation>
    <scope>NUCLEOTIDE SEQUENCE [LARGE SCALE GENOMIC DNA]</scope>
    <source>
        <strain evidence="6 7">Oil+RF-744-WCA-WT-13</strain>
    </source>
</reference>
<dbReference type="Proteomes" id="UP000466864">
    <property type="component" value="Unassembled WGS sequence"/>
</dbReference>
<keyword evidence="7" id="KW-1185">Reference proteome</keyword>
<evidence type="ECO:0000313" key="6">
    <source>
        <dbReference type="EMBL" id="MST82618.1"/>
    </source>
</evidence>
<proteinExistence type="predicted"/>
<evidence type="ECO:0000256" key="1">
    <source>
        <dbReference type="ARBA" id="ARBA00022603"/>
    </source>
</evidence>
<dbReference type="Pfam" id="PF02574">
    <property type="entry name" value="S-methyl_trans"/>
    <property type="match status" value="1"/>
</dbReference>
<dbReference type="RefSeq" id="WP_154458524.1">
    <property type="nucleotide sequence ID" value="NZ_VUMV01000007.1"/>
</dbReference>
<dbReference type="InterPro" id="IPR017226">
    <property type="entry name" value="BHMT-like"/>
</dbReference>
<feature type="binding site" evidence="3 4">
    <location>
        <position position="208"/>
    </location>
    <ligand>
        <name>Zn(2+)</name>
        <dbReference type="ChEBI" id="CHEBI:29105"/>
    </ligand>
</feature>
<dbReference type="GO" id="GO:0008270">
    <property type="term" value="F:zinc ion binding"/>
    <property type="evidence" value="ECO:0007669"/>
    <property type="project" value="InterPro"/>
</dbReference>
<accession>A0A7X2PA94</accession>
<keyword evidence="1 4" id="KW-0489">Methyltransferase</keyword>
<dbReference type="GO" id="GO:0009086">
    <property type="term" value="P:methionine biosynthetic process"/>
    <property type="evidence" value="ECO:0007669"/>
    <property type="project" value="InterPro"/>
</dbReference>
<feature type="domain" description="Hcy-binding" evidence="5">
    <location>
        <begin position="3"/>
        <end position="288"/>
    </location>
</feature>
<evidence type="ECO:0000259" key="5">
    <source>
        <dbReference type="PROSITE" id="PS50970"/>
    </source>
</evidence>
<dbReference type="PANTHER" id="PTHR11103:SF18">
    <property type="entry name" value="SLR1189 PROTEIN"/>
    <property type="match status" value="1"/>
</dbReference>
<dbReference type="GO" id="GO:0008168">
    <property type="term" value="F:methyltransferase activity"/>
    <property type="evidence" value="ECO:0007669"/>
    <property type="project" value="UniProtKB-UniRule"/>
</dbReference>
<feature type="binding site" evidence="3 4">
    <location>
        <position position="273"/>
    </location>
    <ligand>
        <name>Zn(2+)</name>
        <dbReference type="ChEBI" id="CHEBI:29105"/>
    </ligand>
</feature>
<dbReference type="PIRSF" id="PIRSF037505">
    <property type="entry name" value="Betaine_HMT"/>
    <property type="match status" value="1"/>
</dbReference>
<dbReference type="InterPro" id="IPR003726">
    <property type="entry name" value="HCY_dom"/>
</dbReference>
<comment type="caution">
    <text evidence="6">The sequence shown here is derived from an EMBL/GenBank/DDBJ whole genome shotgun (WGS) entry which is preliminary data.</text>
</comment>
<dbReference type="AlphaFoldDB" id="A0A7X2PA94"/>
<protein>
    <submittedName>
        <fullName evidence="6">Homocysteine S-methyltransferase family protein</fullName>
    </submittedName>
</protein>
<evidence type="ECO:0000256" key="2">
    <source>
        <dbReference type="ARBA" id="ARBA00022679"/>
    </source>
</evidence>
<organism evidence="6 7">
    <name type="scientific">Bilifractor porci</name>
    <dbReference type="NCBI Taxonomy" id="2606636"/>
    <lineage>
        <taxon>Bacteria</taxon>
        <taxon>Bacillati</taxon>
        <taxon>Bacillota</taxon>
        <taxon>Clostridia</taxon>
        <taxon>Lachnospirales</taxon>
        <taxon>Lachnospiraceae</taxon>
        <taxon>Bilifractor</taxon>
    </lineage>
</organism>
<keyword evidence="3 4" id="KW-0862">Zinc</keyword>
<feature type="binding site" evidence="3 4">
    <location>
        <position position="274"/>
    </location>
    <ligand>
        <name>Zn(2+)</name>
        <dbReference type="ChEBI" id="CHEBI:29105"/>
    </ligand>
</feature>
<dbReference type="InterPro" id="IPR036589">
    <property type="entry name" value="HCY_dom_sf"/>
</dbReference>
<gene>
    <name evidence="6" type="ORF">FYJ60_09845</name>
</gene>
<dbReference type="PROSITE" id="PS50970">
    <property type="entry name" value="HCY"/>
    <property type="match status" value="1"/>
</dbReference>
<evidence type="ECO:0000256" key="3">
    <source>
        <dbReference type="PIRSR" id="PIRSR037505-2"/>
    </source>
</evidence>
<evidence type="ECO:0000256" key="4">
    <source>
        <dbReference type="PROSITE-ProRule" id="PRU00333"/>
    </source>
</evidence>
<comment type="cofactor">
    <cofactor evidence="3">
        <name>Zn(2+)</name>
        <dbReference type="ChEBI" id="CHEBI:29105"/>
    </cofactor>
    <text evidence="3">Binds 1 zinc ion per subunit.</text>
</comment>
<dbReference type="EMBL" id="VUMV01000007">
    <property type="protein sequence ID" value="MST82618.1"/>
    <property type="molecule type" value="Genomic_DNA"/>
</dbReference>